<dbReference type="EMBL" id="MBFS01000242">
    <property type="protein sequence ID" value="PVV03371.1"/>
    <property type="molecule type" value="Genomic_DNA"/>
</dbReference>
<dbReference type="PANTHER" id="PTHR21569:SF1">
    <property type="entry name" value="SMALL RIBOSOMAL SUBUNIT PROTEIN US9M"/>
    <property type="match status" value="1"/>
</dbReference>
<organism evidence="7 8">
    <name type="scientific">Smittium megazygosporum</name>
    <dbReference type="NCBI Taxonomy" id="133381"/>
    <lineage>
        <taxon>Eukaryota</taxon>
        <taxon>Fungi</taxon>
        <taxon>Fungi incertae sedis</taxon>
        <taxon>Zoopagomycota</taxon>
        <taxon>Kickxellomycotina</taxon>
        <taxon>Harpellomycetes</taxon>
        <taxon>Harpellales</taxon>
        <taxon>Legeriomycetaceae</taxon>
        <taxon>Smittium</taxon>
    </lineage>
</organism>
<dbReference type="InterPro" id="IPR020568">
    <property type="entry name" value="Ribosomal_Su5_D2-typ_SF"/>
</dbReference>
<dbReference type="GO" id="GO:0003735">
    <property type="term" value="F:structural constituent of ribosome"/>
    <property type="evidence" value="ECO:0007669"/>
    <property type="project" value="InterPro"/>
</dbReference>
<dbReference type="STRING" id="133381.A0A2T9ZFL8"/>
<evidence type="ECO:0008006" key="9">
    <source>
        <dbReference type="Google" id="ProtNLM"/>
    </source>
</evidence>
<comment type="caution">
    <text evidence="7">The sequence shown here is derived from an EMBL/GenBank/DDBJ whole genome shotgun (WGS) entry which is preliminary data.</text>
</comment>
<evidence type="ECO:0000256" key="6">
    <source>
        <dbReference type="SAM" id="MobiDB-lite"/>
    </source>
</evidence>
<protein>
    <recommendedName>
        <fullName evidence="9">Ribosomal protein S5 C-terminal domain-containing protein</fullName>
    </recommendedName>
</protein>
<dbReference type="Pfam" id="PF00380">
    <property type="entry name" value="Ribosomal_S9"/>
    <property type="match status" value="1"/>
</dbReference>
<feature type="region of interest" description="Disordered" evidence="6">
    <location>
        <begin position="179"/>
        <end position="200"/>
    </location>
</feature>
<dbReference type="SUPFAM" id="SSF54211">
    <property type="entry name" value="Ribosomal protein S5 domain 2-like"/>
    <property type="match status" value="1"/>
</dbReference>
<proteinExistence type="inferred from homology"/>
<dbReference type="GO" id="GO:0003723">
    <property type="term" value="F:RNA binding"/>
    <property type="evidence" value="ECO:0007669"/>
    <property type="project" value="TreeGrafter"/>
</dbReference>
<comment type="similarity">
    <text evidence="1 4">Belongs to the universal ribosomal protein uS9 family.</text>
</comment>
<evidence type="ECO:0000256" key="1">
    <source>
        <dbReference type="ARBA" id="ARBA00005251"/>
    </source>
</evidence>
<evidence type="ECO:0000313" key="7">
    <source>
        <dbReference type="EMBL" id="PVV03371.1"/>
    </source>
</evidence>
<accession>A0A2T9ZFL8</accession>
<reference evidence="7 8" key="1">
    <citation type="journal article" date="2018" name="MBio">
        <title>Comparative Genomics Reveals the Core Gene Toolbox for the Fungus-Insect Symbiosis.</title>
        <authorList>
            <person name="Wang Y."/>
            <person name="Stata M."/>
            <person name="Wang W."/>
            <person name="Stajich J.E."/>
            <person name="White M.M."/>
            <person name="Moncalvo J.M."/>
        </authorList>
    </citation>
    <scope>NUCLEOTIDE SEQUENCE [LARGE SCALE GENOMIC DNA]</scope>
    <source>
        <strain evidence="7 8">SC-DP-2</strain>
    </source>
</reference>
<dbReference type="GO" id="GO:0005763">
    <property type="term" value="C:mitochondrial small ribosomal subunit"/>
    <property type="evidence" value="ECO:0007669"/>
    <property type="project" value="TreeGrafter"/>
</dbReference>
<dbReference type="OrthoDB" id="10254627at2759"/>
<dbReference type="Gene3D" id="3.30.230.10">
    <property type="match status" value="1"/>
</dbReference>
<sequence>MQALRFSAKNCVKYGTIRRQSKVLSQIQTCPRIGSIINKKVYSTADQQQLFSNSTEKNQGSQFRINPALIPRKVPDSAAYFTGYSQIYDLLIGLDKMYESLTNGGDSNYLLGRPWQSRKSDFWMDKNKLSEKMNIQFSKARHDELLEKLERLSQVIQTDENRSEILKVLLYFKRPRSTRGNSQTEITQGEEGQARKQNPLSGYKDELGRFYAIGRRKTSFAEAWLVPAAPLESSIGANNASTDGSNSSSYDLVSEDDSINDSLYSGEIYINGKPLHRHFVVSYDCETVVFPMSITGTVGKYNVWIKVSGGGRTGQCESSAMALARALS</sequence>
<evidence type="ECO:0000256" key="3">
    <source>
        <dbReference type="ARBA" id="ARBA00023274"/>
    </source>
</evidence>
<dbReference type="PROSITE" id="PS00360">
    <property type="entry name" value="RIBOSOMAL_S9"/>
    <property type="match status" value="1"/>
</dbReference>
<dbReference type="Proteomes" id="UP000245609">
    <property type="component" value="Unassembled WGS sequence"/>
</dbReference>
<keyword evidence="3 4" id="KW-0687">Ribonucleoprotein</keyword>
<dbReference type="PANTHER" id="PTHR21569">
    <property type="entry name" value="RIBOSOMAL PROTEIN S9"/>
    <property type="match status" value="1"/>
</dbReference>
<keyword evidence="8" id="KW-1185">Reference proteome</keyword>
<keyword evidence="2 4" id="KW-0689">Ribosomal protein</keyword>
<evidence type="ECO:0000256" key="5">
    <source>
        <dbReference type="SAM" id="Coils"/>
    </source>
</evidence>
<gene>
    <name evidence="7" type="ORF">BB560_002151</name>
</gene>
<evidence type="ECO:0000256" key="2">
    <source>
        <dbReference type="ARBA" id="ARBA00022980"/>
    </source>
</evidence>
<dbReference type="AlphaFoldDB" id="A0A2T9ZFL8"/>
<dbReference type="InterPro" id="IPR000754">
    <property type="entry name" value="Ribosomal_uS9"/>
</dbReference>
<keyword evidence="5" id="KW-0175">Coiled coil</keyword>
<feature type="coiled-coil region" evidence="5">
    <location>
        <begin position="135"/>
        <end position="162"/>
    </location>
</feature>
<dbReference type="GO" id="GO:0006412">
    <property type="term" value="P:translation"/>
    <property type="evidence" value="ECO:0007669"/>
    <property type="project" value="InterPro"/>
</dbReference>
<dbReference type="InterPro" id="IPR014721">
    <property type="entry name" value="Ribsml_uS5_D2-typ_fold_subgr"/>
</dbReference>
<evidence type="ECO:0000313" key="8">
    <source>
        <dbReference type="Proteomes" id="UP000245609"/>
    </source>
</evidence>
<evidence type="ECO:0000256" key="4">
    <source>
        <dbReference type="RuleBase" id="RU003815"/>
    </source>
</evidence>
<name>A0A2T9ZFL8_9FUNG</name>
<dbReference type="InterPro" id="IPR020574">
    <property type="entry name" value="Ribosomal_uS9_CS"/>
</dbReference>